<evidence type="ECO:0000313" key="3">
    <source>
        <dbReference type="Proteomes" id="UP000236416"/>
    </source>
</evidence>
<name>A0A2K4MLX8_9NEIS</name>
<protein>
    <recommendedName>
        <fullName evidence="1">Replication initiation protein-like C-terminal domain-containing protein</fullName>
    </recommendedName>
</protein>
<proteinExistence type="predicted"/>
<gene>
    <name evidence="2" type="ORF">C2134_13640</name>
</gene>
<sequence length="500" mass="55925">MLTILGLATMSKRRPMEAVNLRKETGGEPRYRAVFDPSKPAQPAQSVRAIRDIRYWLTLPTVADLPLPSAGRSATEVVDAPAATTSGVLPPTSNTGGKCQRTGATAFETPPDYLCPVELVLDDGQVKIVTVRAQGWGDDLAHVDQLTFSVHEDTCHVIAGHRMVSDDDFIATMSWKLEQIFGFGVCSKRPKGMNFYRDTWVLGQEDVCYGNLSFGGQRNTMCIQLTAVGCMAARSGWEKRLYDFLDRDAVNPRLTRVDVAYDDFAGEYNVDLMYSDVQAGLFNCGGRNPFVEKRSDWDNPDGSGRTLYIGKRSNGKFCRGYEKGREQGCKTSEWFRVEVEFKNIDRIIPLDILLNAGAYLAGAYPAFERFRGKKAPERITTIIKEAEHALDHYLHYAALQVGRLVNYMRDVAKWSESTIVETLARPGVGFPQRLKLANISADLGNRSFVHDYAHVDYDFDEFVRPKHVEPEVELPTTKEGWKAFCRANKTTLFDLGVSGI</sequence>
<organism evidence="2 3">
    <name type="scientific">Chromobacterium sinusclupearum</name>
    <dbReference type="NCBI Taxonomy" id="2077146"/>
    <lineage>
        <taxon>Bacteria</taxon>
        <taxon>Pseudomonadati</taxon>
        <taxon>Pseudomonadota</taxon>
        <taxon>Betaproteobacteria</taxon>
        <taxon>Neisseriales</taxon>
        <taxon>Chromobacteriaceae</taxon>
        <taxon>Chromobacterium</taxon>
    </lineage>
</organism>
<dbReference type="AlphaFoldDB" id="A0A2K4MLX8"/>
<comment type="caution">
    <text evidence="2">The sequence shown here is derived from an EMBL/GenBank/DDBJ whole genome shotgun (WGS) entry which is preliminary data.</text>
</comment>
<dbReference type="Pfam" id="PF02486">
    <property type="entry name" value="Rep_trans"/>
    <property type="match status" value="1"/>
</dbReference>
<keyword evidence="3" id="KW-1185">Reference proteome</keyword>
<dbReference type="InterPro" id="IPR003491">
    <property type="entry name" value="REP-like_C"/>
</dbReference>
<evidence type="ECO:0000259" key="1">
    <source>
        <dbReference type="Pfam" id="PF02486"/>
    </source>
</evidence>
<accession>A0A2K4MLX8</accession>
<feature type="domain" description="Replication initiation protein-like C-terminal" evidence="1">
    <location>
        <begin position="253"/>
        <end position="423"/>
    </location>
</feature>
<dbReference type="Proteomes" id="UP000236416">
    <property type="component" value="Unassembled WGS sequence"/>
</dbReference>
<reference evidence="2 3" key="1">
    <citation type="submission" date="2018-01" db="EMBL/GenBank/DDBJ databases">
        <title>Genomic Sequence of Chromobacterium MWU13-2610 from wild cranberry bogs within the Cape Cod National Seashore.</title>
        <authorList>
            <person name="O'Hara-Hanley K."/>
            <person name="Soby S."/>
            <person name="Harrison A."/>
        </authorList>
    </citation>
    <scope>NUCLEOTIDE SEQUENCE [LARGE SCALE GENOMIC DNA]</scope>
    <source>
        <strain evidence="2 3">MWU13-2610</strain>
    </source>
</reference>
<evidence type="ECO:0000313" key="2">
    <source>
        <dbReference type="EMBL" id="POA98060.1"/>
    </source>
</evidence>
<dbReference type="EMBL" id="PPTF01000065">
    <property type="protein sequence ID" value="POA98060.1"/>
    <property type="molecule type" value="Genomic_DNA"/>
</dbReference>